<sequence>MDLTSMEEPKQSSTPSSTDPSVNEAQRTTEEADIYDQPMSSLPSSNDSVSSTREVRDVVIHTMENLAVTNHQGTTPAASKDNTLIQFLRKSFGWHTNNAPALATTEVPLADAVRTAHTAAQTSVARRRLVKRIATLLFTINAVAGITALVMFWRLSQNE</sequence>
<evidence type="ECO:0000256" key="1">
    <source>
        <dbReference type="SAM" id="MobiDB-lite"/>
    </source>
</evidence>
<feature type="compositionally biased region" description="Low complexity" evidence="1">
    <location>
        <begin position="40"/>
        <end position="51"/>
    </location>
</feature>
<feature type="transmembrane region" description="Helical" evidence="2">
    <location>
        <begin position="133"/>
        <end position="153"/>
    </location>
</feature>
<keyword evidence="2" id="KW-0812">Transmembrane</keyword>
<reference evidence="3" key="1">
    <citation type="submission" date="2021-01" db="EMBL/GenBank/DDBJ databases">
        <authorList>
            <person name="Corre E."/>
            <person name="Pelletier E."/>
            <person name="Niang G."/>
            <person name="Scheremetjew M."/>
            <person name="Finn R."/>
            <person name="Kale V."/>
            <person name="Holt S."/>
            <person name="Cochrane G."/>
            <person name="Meng A."/>
            <person name="Brown T."/>
            <person name="Cohen L."/>
        </authorList>
    </citation>
    <scope>NUCLEOTIDE SEQUENCE</scope>
    <source>
        <strain evidence="3">CCMP127</strain>
    </source>
</reference>
<proteinExistence type="predicted"/>
<dbReference type="EMBL" id="HBIM01004075">
    <property type="protein sequence ID" value="CAE0405468.1"/>
    <property type="molecule type" value="Transcribed_RNA"/>
</dbReference>
<feature type="region of interest" description="Disordered" evidence="1">
    <location>
        <begin position="1"/>
        <end position="53"/>
    </location>
</feature>
<organism evidence="3">
    <name type="scientific">Amphora coffeiformis</name>
    <dbReference type="NCBI Taxonomy" id="265554"/>
    <lineage>
        <taxon>Eukaryota</taxon>
        <taxon>Sar</taxon>
        <taxon>Stramenopiles</taxon>
        <taxon>Ochrophyta</taxon>
        <taxon>Bacillariophyta</taxon>
        <taxon>Bacillariophyceae</taxon>
        <taxon>Bacillariophycidae</taxon>
        <taxon>Thalassiophysales</taxon>
        <taxon>Catenulaceae</taxon>
        <taxon>Amphora</taxon>
    </lineage>
</organism>
<name>A0A7S3L3B5_9STRA</name>
<keyword evidence="2" id="KW-0472">Membrane</keyword>
<protein>
    <submittedName>
        <fullName evidence="3">Uncharacterized protein</fullName>
    </submittedName>
</protein>
<feature type="compositionally biased region" description="Polar residues" evidence="1">
    <location>
        <begin position="11"/>
        <end position="26"/>
    </location>
</feature>
<accession>A0A7S3L3B5</accession>
<gene>
    <name evidence="3" type="ORF">ACOF00016_LOCUS3489</name>
</gene>
<keyword evidence="2" id="KW-1133">Transmembrane helix</keyword>
<evidence type="ECO:0000313" key="3">
    <source>
        <dbReference type="EMBL" id="CAE0405468.1"/>
    </source>
</evidence>
<evidence type="ECO:0000256" key="2">
    <source>
        <dbReference type="SAM" id="Phobius"/>
    </source>
</evidence>
<dbReference type="AlphaFoldDB" id="A0A7S3L3B5"/>